<proteinExistence type="predicted"/>
<organism evidence="1 2">
    <name type="scientific">Bradyrhizobium icense</name>
    <dbReference type="NCBI Taxonomy" id="1274631"/>
    <lineage>
        <taxon>Bacteria</taxon>
        <taxon>Pseudomonadati</taxon>
        <taxon>Pseudomonadota</taxon>
        <taxon>Alphaproteobacteria</taxon>
        <taxon>Hyphomicrobiales</taxon>
        <taxon>Nitrobacteraceae</taxon>
        <taxon>Bradyrhizobium</taxon>
    </lineage>
</organism>
<accession>A0A1B1UCH9</accession>
<sequence>MQGAAVPAEAVPGSAELGAQARAAGLVRVRLVELAVRVVELVRVRVVELVRVRPVELVLVRAVGPAQVLVAARVLVPAQVLARRPRERGGARAHQWEQGWVRLAPREPRCRRPATAAEPPVAAGLRQQARRIPIGVLDPADLFA</sequence>
<protein>
    <submittedName>
        <fullName evidence="1">Uncharacterized protein</fullName>
    </submittedName>
</protein>
<dbReference type="EMBL" id="CP016428">
    <property type="protein sequence ID" value="ANW00480.1"/>
    <property type="molecule type" value="Genomic_DNA"/>
</dbReference>
<dbReference type="KEGG" id="bic:LMTR13_10190"/>
<evidence type="ECO:0000313" key="1">
    <source>
        <dbReference type="EMBL" id="ANW00480.1"/>
    </source>
</evidence>
<reference evidence="1 2" key="1">
    <citation type="submission" date="2016-07" db="EMBL/GenBank/DDBJ databases">
        <title>Complete genome sequence of Bradyrhizobium icense LMTR 13T, a potential inoculant strain isolated from lima bean (Phaseolus lunatus) in Peru.</title>
        <authorList>
            <person name="Ormeno-Orrillo E."/>
            <person name="Duran D."/>
            <person name="Rogel M.A."/>
            <person name="Rey L."/>
            <person name="Imperial J."/>
            <person name="Ruiz-Argueso T."/>
            <person name="Martinez-Romero E."/>
        </authorList>
    </citation>
    <scope>NUCLEOTIDE SEQUENCE [LARGE SCALE GENOMIC DNA]</scope>
    <source>
        <strain evidence="1 2">LMTR 13</strain>
    </source>
</reference>
<keyword evidence="2" id="KW-1185">Reference proteome</keyword>
<dbReference type="AlphaFoldDB" id="A0A1B1UCH9"/>
<dbReference type="Proteomes" id="UP000092839">
    <property type="component" value="Chromosome"/>
</dbReference>
<name>A0A1B1UCH9_9BRAD</name>
<evidence type="ECO:0000313" key="2">
    <source>
        <dbReference type="Proteomes" id="UP000092839"/>
    </source>
</evidence>
<gene>
    <name evidence="1" type="ORF">LMTR13_10190</name>
</gene>